<evidence type="ECO:0000313" key="2">
    <source>
        <dbReference type="EMBL" id="MBX65140.1"/>
    </source>
</evidence>
<evidence type="ECO:0000256" key="1">
    <source>
        <dbReference type="SAM" id="SignalP"/>
    </source>
</evidence>
<sequence>MLILLFAFRLCIEVKNINVCHSVGREKKLLYHASCLLPMVLEFLNKSQLVPDPANYAAVDSRLRLNFWICNGSSH</sequence>
<organism evidence="2">
    <name type="scientific">Rhizophora mucronata</name>
    <name type="common">Asiatic mangrove</name>
    <dbReference type="NCBI Taxonomy" id="61149"/>
    <lineage>
        <taxon>Eukaryota</taxon>
        <taxon>Viridiplantae</taxon>
        <taxon>Streptophyta</taxon>
        <taxon>Embryophyta</taxon>
        <taxon>Tracheophyta</taxon>
        <taxon>Spermatophyta</taxon>
        <taxon>Magnoliopsida</taxon>
        <taxon>eudicotyledons</taxon>
        <taxon>Gunneridae</taxon>
        <taxon>Pentapetalae</taxon>
        <taxon>rosids</taxon>
        <taxon>fabids</taxon>
        <taxon>Malpighiales</taxon>
        <taxon>Rhizophoraceae</taxon>
        <taxon>Rhizophora</taxon>
    </lineage>
</organism>
<accession>A0A2P2QDN6</accession>
<keyword evidence="1" id="KW-0732">Signal</keyword>
<proteinExistence type="predicted"/>
<reference evidence="2" key="1">
    <citation type="submission" date="2018-02" db="EMBL/GenBank/DDBJ databases">
        <title>Rhizophora mucronata_Transcriptome.</title>
        <authorList>
            <person name="Meera S.P."/>
            <person name="Sreeshan A."/>
            <person name="Augustine A."/>
        </authorList>
    </citation>
    <scope>NUCLEOTIDE SEQUENCE</scope>
    <source>
        <tissue evidence="2">Leaf</tissue>
    </source>
</reference>
<name>A0A2P2QDN6_RHIMU</name>
<dbReference type="EMBL" id="GGEC01084656">
    <property type="protein sequence ID" value="MBX65140.1"/>
    <property type="molecule type" value="Transcribed_RNA"/>
</dbReference>
<feature type="chain" id="PRO_5015190174" evidence="1">
    <location>
        <begin position="17"/>
        <end position="75"/>
    </location>
</feature>
<dbReference type="AlphaFoldDB" id="A0A2P2QDN6"/>
<feature type="signal peptide" evidence="1">
    <location>
        <begin position="1"/>
        <end position="16"/>
    </location>
</feature>
<protein>
    <submittedName>
        <fullName evidence="2">Uncharacterized protein</fullName>
    </submittedName>
</protein>